<keyword evidence="2" id="KW-1185">Reference proteome</keyword>
<protein>
    <submittedName>
        <fullName evidence="1">Uncharacterized protein</fullName>
    </submittedName>
</protein>
<sequence length="186" mass="18705">MFSFAKIATIAAFAFGTFVSAVPVEERAVEARADTVINILDSLNSQVAPLAAQFTTLDASNATSAVISPIVSDISSAVQSAVSQISALPSGTTVDQTDALTSLSTVLSTILTPAGQVLSIPGISSAAIVPAFSPLGNALADLVSLVLKLVAELLSVVEATLVTLLSGLITVIDSLNLSPLLAALGL</sequence>
<dbReference type="Proteomes" id="UP000814140">
    <property type="component" value="Unassembled WGS sequence"/>
</dbReference>
<reference evidence="1" key="1">
    <citation type="submission" date="2021-03" db="EMBL/GenBank/DDBJ databases">
        <authorList>
            <consortium name="DOE Joint Genome Institute"/>
            <person name="Ahrendt S."/>
            <person name="Looney B.P."/>
            <person name="Miyauchi S."/>
            <person name="Morin E."/>
            <person name="Drula E."/>
            <person name="Courty P.E."/>
            <person name="Chicoki N."/>
            <person name="Fauchery L."/>
            <person name="Kohler A."/>
            <person name="Kuo A."/>
            <person name="Labutti K."/>
            <person name="Pangilinan J."/>
            <person name="Lipzen A."/>
            <person name="Riley R."/>
            <person name="Andreopoulos W."/>
            <person name="He G."/>
            <person name="Johnson J."/>
            <person name="Barry K.W."/>
            <person name="Grigoriev I.V."/>
            <person name="Nagy L."/>
            <person name="Hibbett D."/>
            <person name="Henrissat B."/>
            <person name="Matheny P.B."/>
            <person name="Labbe J."/>
            <person name="Martin F."/>
        </authorList>
    </citation>
    <scope>NUCLEOTIDE SEQUENCE</scope>
    <source>
        <strain evidence="1">HHB10654</strain>
    </source>
</reference>
<name>A0ACB8SN32_9AGAM</name>
<gene>
    <name evidence="1" type="ORF">BV25DRAFT_1841865</name>
</gene>
<proteinExistence type="predicted"/>
<evidence type="ECO:0000313" key="1">
    <source>
        <dbReference type="EMBL" id="KAI0057181.1"/>
    </source>
</evidence>
<organism evidence="1 2">
    <name type="scientific">Artomyces pyxidatus</name>
    <dbReference type="NCBI Taxonomy" id="48021"/>
    <lineage>
        <taxon>Eukaryota</taxon>
        <taxon>Fungi</taxon>
        <taxon>Dikarya</taxon>
        <taxon>Basidiomycota</taxon>
        <taxon>Agaricomycotina</taxon>
        <taxon>Agaricomycetes</taxon>
        <taxon>Russulales</taxon>
        <taxon>Auriscalpiaceae</taxon>
        <taxon>Artomyces</taxon>
    </lineage>
</organism>
<accession>A0ACB8SN32</accession>
<dbReference type="EMBL" id="MU277251">
    <property type="protein sequence ID" value="KAI0057181.1"/>
    <property type="molecule type" value="Genomic_DNA"/>
</dbReference>
<comment type="caution">
    <text evidence="1">The sequence shown here is derived from an EMBL/GenBank/DDBJ whole genome shotgun (WGS) entry which is preliminary data.</text>
</comment>
<reference evidence="1" key="2">
    <citation type="journal article" date="2022" name="New Phytol.">
        <title>Evolutionary transition to the ectomycorrhizal habit in the genomes of a hyperdiverse lineage of mushroom-forming fungi.</title>
        <authorList>
            <person name="Looney B."/>
            <person name="Miyauchi S."/>
            <person name="Morin E."/>
            <person name="Drula E."/>
            <person name="Courty P.E."/>
            <person name="Kohler A."/>
            <person name="Kuo A."/>
            <person name="LaButti K."/>
            <person name="Pangilinan J."/>
            <person name="Lipzen A."/>
            <person name="Riley R."/>
            <person name="Andreopoulos W."/>
            <person name="He G."/>
            <person name="Johnson J."/>
            <person name="Nolan M."/>
            <person name="Tritt A."/>
            <person name="Barry K.W."/>
            <person name="Grigoriev I.V."/>
            <person name="Nagy L.G."/>
            <person name="Hibbett D."/>
            <person name="Henrissat B."/>
            <person name="Matheny P.B."/>
            <person name="Labbe J."/>
            <person name="Martin F.M."/>
        </authorList>
    </citation>
    <scope>NUCLEOTIDE SEQUENCE</scope>
    <source>
        <strain evidence="1">HHB10654</strain>
    </source>
</reference>
<evidence type="ECO:0000313" key="2">
    <source>
        <dbReference type="Proteomes" id="UP000814140"/>
    </source>
</evidence>